<sequence length="68" mass="7428">MKADLPQRVQLNTRVWDKPLPVVTPEAHFSPTQGGAGVAATQPGTETARPPDTLSDIYTELVKLFRNV</sequence>
<protein>
    <submittedName>
        <fullName evidence="2">Uncharacterized protein</fullName>
    </submittedName>
</protein>
<evidence type="ECO:0000313" key="2">
    <source>
        <dbReference type="EMBL" id="MDR7148077.1"/>
    </source>
</evidence>
<evidence type="ECO:0000256" key="1">
    <source>
        <dbReference type="SAM" id="MobiDB-lite"/>
    </source>
</evidence>
<name>A0ABU1WFN6_9BURK</name>
<dbReference type="EMBL" id="JAVDWU010000001">
    <property type="protein sequence ID" value="MDR7148077.1"/>
    <property type="molecule type" value="Genomic_DNA"/>
</dbReference>
<keyword evidence="3" id="KW-1185">Reference proteome</keyword>
<dbReference type="RefSeq" id="WP_310310246.1">
    <property type="nucleotide sequence ID" value="NZ_JAVDWU010000001.1"/>
</dbReference>
<dbReference type="Proteomes" id="UP001265700">
    <property type="component" value="Unassembled WGS sequence"/>
</dbReference>
<organism evidence="2 3">
    <name type="scientific">Hydrogenophaga palleronii</name>
    <dbReference type="NCBI Taxonomy" id="65655"/>
    <lineage>
        <taxon>Bacteria</taxon>
        <taxon>Pseudomonadati</taxon>
        <taxon>Pseudomonadota</taxon>
        <taxon>Betaproteobacteria</taxon>
        <taxon>Burkholderiales</taxon>
        <taxon>Comamonadaceae</taxon>
        <taxon>Hydrogenophaga</taxon>
    </lineage>
</organism>
<proteinExistence type="predicted"/>
<reference evidence="2 3" key="1">
    <citation type="submission" date="2023-07" db="EMBL/GenBank/DDBJ databases">
        <title>Sorghum-associated microbial communities from plants grown in Nebraska, USA.</title>
        <authorList>
            <person name="Schachtman D."/>
        </authorList>
    </citation>
    <scope>NUCLEOTIDE SEQUENCE [LARGE SCALE GENOMIC DNA]</scope>
    <source>
        <strain evidence="2 3">4249</strain>
    </source>
</reference>
<evidence type="ECO:0000313" key="3">
    <source>
        <dbReference type="Proteomes" id="UP001265700"/>
    </source>
</evidence>
<feature type="region of interest" description="Disordered" evidence="1">
    <location>
        <begin position="22"/>
        <end position="52"/>
    </location>
</feature>
<comment type="caution">
    <text evidence="2">The sequence shown here is derived from an EMBL/GenBank/DDBJ whole genome shotgun (WGS) entry which is preliminary data.</text>
</comment>
<accession>A0ABU1WFN6</accession>
<gene>
    <name evidence="2" type="ORF">J2W49_000005</name>
</gene>